<evidence type="ECO:0000313" key="3">
    <source>
        <dbReference type="EMBL" id="KAF0734088.1"/>
    </source>
</evidence>
<feature type="coiled-coil region" evidence="1">
    <location>
        <begin position="61"/>
        <end position="91"/>
    </location>
</feature>
<reference evidence="3 4" key="1">
    <citation type="submission" date="2019-07" db="EMBL/GenBank/DDBJ databases">
        <title>Genomics analysis of Aphanomyces spp. identifies a new class of oomycete effector associated with host adaptation.</title>
        <authorList>
            <person name="Gaulin E."/>
        </authorList>
    </citation>
    <scope>NUCLEOTIDE SEQUENCE [LARGE SCALE GENOMIC DNA]</scope>
    <source>
        <strain evidence="3 4">ATCC 201684</strain>
    </source>
</reference>
<feature type="region of interest" description="Disordered" evidence="2">
    <location>
        <begin position="404"/>
        <end position="473"/>
    </location>
</feature>
<name>A0A6G0X2G7_9STRA</name>
<keyword evidence="1" id="KW-0175">Coiled coil</keyword>
<dbReference type="Proteomes" id="UP000481153">
    <property type="component" value="Unassembled WGS sequence"/>
</dbReference>
<sequence length="531" mass="60747">MGNYTAMLAPRAFDIAVTDNAILWKLTCQSPTRYDLQSYSDLFLPPSMCKQTNPQATTARINRLQLKVKQLRATRDELKAIADRLVELHEDLIALGQLQTELNEAKFHLNDSHVRHEEIVEAMLACRRDIVSQKDAEIARLTDVVRHQDAVQDEMAIKMCNLEKELLSVRTEESKTTPMACEEGALDYTLLDNETPLHSDEAHDEATPDKNEEESSCVVTFNKTLTCGKLETIPEGSDVDDLECEHQPPPPQPRGRMPSPSVMQIRAQLNLSRKVIQTEEIGRLECHVREDEAKQQTTKICQVDAPKATSLIQAVDLKAYNVVELETNESKADVVVEHHEVTKMCVVKKSRNKKKATSLIQTDDLKAYNVVEIETNESKADVVVEHHEVTKMCVVKKSRNKEAMEQAQFTHRQGLGENDLLTPNERDHTVHHPSSRLSSKKDIPNNKTQDTATSGLGIRACVSPRGMKARSRRVYEQLPEVVEKKRQDELERQRKERLENLRFQRQEQLRQRREQWQARRDNNSRMTKSQT</sequence>
<organism evidence="3 4">
    <name type="scientific">Aphanomyces euteiches</name>
    <dbReference type="NCBI Taxonomy" id="100861"/>
    <lineage>
        <taxon>Eukaryota</taxon>
        <taxon>Sar</taxon>
        <taxon>Stramenopiles</taxon>
        <taxon>Oomycota</taxon>
        <taxon>Saprolegniomycetes</taxon>
        <taxon>Saprolegniales</taxon>
        <taxon>Verrucalvaceae</taxon>
        <taxon>Aphanomyces</taxon>
    </lineage>
</organism>
<evidence type="ECO:0000313" key="4">
    <source>
        <dbReference type="Proteomes" id="UP000481153"/>
    </source>
</evidence>
<keyword evidence="4" id="KW-1185">Reference proteome</keyword>
<protein>
    <submittedName>
        <fullName evidence="3">Uncharacterized protein</fullName>
    </submittedName>
</protein>
<dbReference type="AlphaFoldDB" id="A0A6G0X2G7"/>
<gene>
    <name evidence="3" type="ORF">Ae201684_009257</name>
</gene>
<dbReference type="EMBL" id="VJMJ01000118">
    <property type="protein sequence ID" value="KAF0734088.1"/>
    <property type="molecule type" value="Genomic_DNA"/>
</dbReference>
<feature type="region of interest" description="Disordered" evidence="2">
    <location>
        <begin position="505"/>
        <end position="531"/>
    </location>
</feature>
<accession>A0A6G0X2G7</accession>
<proteinExistence type="predicted"/>
<comment type="caution">
    <text evidence="3">The sequence shown here is derived from an EMBL/GenBank/DDBJ whole genome shotgun (WGS) entry which is preliminary data.</text>
</comment>
<dbReference type="VEuPathDB" id="FungiDB:AeMF1_004340"/>
<evidence type="ECO:0000256" key="1">
    <source>
        <dbReference type="SAM" id="Coils"/>
    </source>
</evidence>
<feature type="region of interest" description="Disordered" evidence="2">
    <location>
        <begin position="232"/>
        <end position="260"/>
    </location>
</feature>
<feature type="compositionally biased region" description="Polar residues" evidence="2">
    <location>
        <begin position="445"/>
        <end position="454"/>
    </location>
</feature>
<feature type="compositionally biased region" description="Basic and acidic residues" evidence="2">
    <location>
        <begin position="505"/>
        <end position="523"/>
    </location>
</feature>
<evidence type="ECO:0000256" key="2">
    <source>
        <dbReference type="SAM" id="MobiDB-lite"/>
    </source>
</evidence>